<dbReference type="STRING" id="41688.A0A2N3NA10"/>
<organism evidence="1 2">
    <name type="scientific">Lomentospora prolificans</name>
    <dbReference type="NCBI Taxonomy" id="41688"/>
    <lineage>
        <taxon>Eukaryota</taxon>
        <taxon>Fungi</taxon>
        <taxon>Dikarya</taxon>
        <taxon>Ascomycota</taxon>
        <taxon>Pezizomycotina</taxon>
        <taxon>Sordariomycetes</taxon>
        <taxon>Hypocreomycetidae</taxon>
        <taxon>Microascales</taxon>
        <taxon>Microascaceae</taxon>
        <taxon>Lomentospora</taxon>
    </lineage>
</organism>
<keyword evidence="2" id="KW-1185">Reference proteome</keyword>
<evidence type="ECO:0000313" key="1">
    <source>
        <dbReference type="EMBL" id="PKS09278.1"/>
    </source>
</evidence>
<dbReference type="EMBL" id="NLAX01000010">
    <property type="protein sequence ID" value="PKS09278.1"/>
    <property type="molecule type" value="Genomic_DNA"/>
</dbReference>
<dbReference type="InParanoid" id="A0A2N3NA10"/>
<dbReference type="VEuPathDB" id="FungiDB:jhhlp_003892"/>
<dbReference type="Proteomes" id="UP000233524">
    <property type="component" value="Unassembled WGS sequence"/>
</dbReference>
<protein>
    <recommendedName>
        <fullName evidence="3">Sister chromatid cohesion protein DCC1</fullName>
    </recommendedName>
</protein>
<comment type="caution">
    <text evidence="1">The sequence shown here is derived from an EMBL/GenBank/DDBJ whole genome shotgun (WGS) entry which is preliminary data.</text>
</comment>
<accession>A0A2N3NA10</accession>
<gene>
    <name evidence="1" type="ORF">jhhlp_003892</name>
</gene>
<evidence type="ECO:0008006" key="3">
    <source>
        <dbReference type="Google" id="ProtNLM"/>
    </source>
</evidence>
<sequence length="113" mass="12208">MSSGGPMPARPGILTHVSDSKHYRLLELPPDLLALLESDCPPPLHLEPGNPHAVLVTPEKRYIMTQRNTSNSLILLTPAEDGSQPGTTKPKLGLHIVGTLHESIELTPEPKQA</sequence>
<dbReference type="GO" id="GO:0031390">
    <property type="term" value="C:Ctf18 RFC-like complex"/>
    <property type="evidence" value="ECO:0007669"/>
    <property type="project" value="InterPro"/>
</dbReference>
<dbReference type="GO" id="GO:0007064">
    <property type="term" value="P:mitotic sister chromatid cohesion"/>
    <property type="evidence" value="ECO:0007669"/>
    <property type="project" value="InterPro"/>
</dbReference>
<dbReference type="InterPro" id="IPR019128">
    <property type="entry name" value="Dcc1"/>
</dbReference>
<proteinExistence type="predicted"/>
<evidence type="ECO:0000313" key="2">
    <source>
        <dbReference type="Proteomes" id="UP000233524"/>
    </source>
</evidence>
<dbReference type="AlphaFoldDB" id="A0A2N3NA10"/>
<dbReference type="Pfam" id="PF09724">
    <property type="entry name" value="Dcc1"/>
    <property type="match status" value="1"/>
</dbReference>
<name>A0A2N3NA10_9PEZI</name>
<reference evidence="1 2" key="1">
    <citation type="journal article" date="2017" name="G3 (Bethesda)">
        <title>First Draft Genome Sequence of the Pathogenic Fungus Lomentospora prolificans (Formerly Scedosporium prolificans).</title>
        <authorList>
            <person name="Luo R."/>
            <person name="Zimin A."/>
            <person name="Workman R."/>
            <person name="Fan Y."/>
            <person name="Pertea G."/>
            <person name="Grossman N."/>
            <person name="Wear M.P."/>
            <person name="Jia B."/>
            <person name="Miller H."/>
            <person name="Casadevall A."/>
            <person name="Timp W."/>
            <person name="Zhang S.X."/>
            <person name="Salzberg S.L."/>
        </authorList>
    </citation>
    <scope>NUCLEOTIDE SEQUENCE [LARGE SCALE GENOMIC DNA]</scope>
    <source>
        <strain evidence="1 2">JHH-5317</strain>
    </source>
</reference>
<dbReference type="OrthoDB" id="5199543at2759"/>